<accession>A0A7Z0M5M6</accession>
<dbReference type="PANTHER" id="PTHR36833">
    <property type="entry name" value="SLR0610 PROTEIN-RELATED"/>
    <property type="match status" value="1"/>
</dbReference>
<dbReference type="RefSeq" id="WP_179924646.1">
    <property type="nucleotide sequence ID" value="NZ_JACBXX010000045.1"/>
</dbReference>
<dbReference type="EMBL" id="JACBXX010000045">
    <property type="protein sequence ID" value="NYS95802.1"/>
    <property type="molecule type" value="Genomic_DNA"/>
</dbReference>
<dbReference type="InterPro" id="IPR010390">
    <property type="entry name" value="ABC-2_transporter-like"/>
</dbReference>
<organism evidence="2 3">
    <name type="scientific">Streptococcus danieliae</name>
    <dbReference type="NCBI Taxonomy" id="747656"/>
    <lineage>
        <taxon>Bacteria</taxon>
        <taxon>Bacillati</taxon>
        <taxon>Bacillota</taxon>
        <taxon>Bacilli</taxon>
        <taxon>Lactobacillales</taxon>
        <taxon>Streptococcaceae</taxon>
        <taxon>Streptococcus</taxon>
    </lineage>
</organism>
<feature type="transmembrane region" description="Helical" evidence="1">
    <location>
        <begin position="198"/>
        <end position="216"/>
    </location>
</feature>
<name>A0A7Z0M5M6_9STRE</name>
<protein>
    <submittedName>
        <fullName evidence="2">ABC-2 family transporter protein</fullName>
    </submittedName>
</protein>
<proteinExistence type="predicted"/>
<evidence type="ECO:0000313" key="2">
    <source>
        <dbReference type="EMBL" id="NYS95802.1"/>
    </source>
</evidence>
<dbReference type="PANTHER" id="PTHR36833:SF1">
    <property type="entry name" value="INTEGRAL MEMBRANE TRANSPORT PROTEIN"/>
    <property type="match status" value="1"/>
</dbReference>
<feature type="transmembrane region" description="Helical" evidence="1">
    <location>
        <begin position="144"/>
        <end position="161"/>
    </location>
</feature>
<feature type="transmembrane region" description="Helical" evidence="1">
    <location>
        <begin position="26"/>
        <end position="48"/>
    </location>
</feature>
<sequence length="261" mass="30090">MRKYQRMHLIFIKQHLKQILEYEADFLVGVLGVFLTQGLNLLFLQVLFQHIPSLQGWTFQQLAFIYGFSLLPKGIDYLLFDHLWALGQGLVRQGDFDKYLTRPLNPLFHVLVEIFQIDALWEILVGLLLLGVSVGDLTWTWEKILLFILSIPFATLIYTSLKIATASISFWTKQSGAVIYIFYMFNDFSKYPLEIYQTFLRWFITFVIPFAFTAYYPASYFLTGKNPLFTIGGLILASLLALAFALKIWTKGLEAYESAGS</sequence>
<feature type="transmembrane region" description="Helical" evidence="1">
    <location>
        <begin position="228"/>
        <end position="246"/>
    </location>
</feature>
<comment type="caution">
    <text evidence="2">The sequence shown here is derived from an EMBL/GenBank/DDBJ whole genome shotgun (WGS) entry which is preliminary data.</text>
</comment>
<reference evidence="2 3" key="1">
    <citation type="submission" date="2020-07" db="EMBL/GenBank/DDBJ databases">
        <title>MOT database genomes.</title>
        <authorList>
            <person name="Joseph S."/>
            <person name="Aduse-Opoku J."/>
            <person name="Hashim A."/>
            <person name="Wade W."/>
            <person name="Curtis M."/>
        </authorList>
    </citation>
    <scope>NUCLEOTIDE SEQUENCE [LARGE SCALE GENOMIC DNA]</scope>
    <source>
        <strain evidence="2 3">STR</strain>
    </source>
</reference>
<dbReference type="Pfam" id="PF06182">
    <property type="entry name" value="ABC2_membrane_6"/>
    <property type="match status" value="1"/>
</dbReference>
<keyword evidence="1" id="KW-0812">Transmembrane</keyword>
<gene>
    <name evidence="2" type="ORF">HZY94_01070</name>
</gene>
<evidence type="ECO:0000256" key="1">
    <source>
        <dbReference type="SAM" id="Phobius"/>
    </source>
</evidence>
<feature type="transmembrane region" description="Helical" evidence="1">
    <location>
        <begin position="107"/>
        <end position="132"/>
    </location>
</feature>
<evidence type="ECO:0000313" key="3">
    <source>
        <dbReference type="Proteomes" id="UP000589521"/>
    </source>
</evidence>
<dbReference type="AlphaFoldDB" id="A0A7Z0M5M6"/>
<keyword evidence="1" id="KW-1133">Transmembrane helix</keyword>
<dbReference type="Proteomes" id="UP000589521">
    <property type="component" value="Unassembled WGS sequence"/>
</dbReference>
<feature type="transmembrane region" description="Helical" evidence="1">
    <location>
        <begin position="167"/>
        <end position="186"/>
    </location>
</feature>
<keyword evidence="1" id="KW-0472">Membrane</keyword>